<dbReference type="PROSITE" id="PS50850">
    <property type="entry name" value="MFS"/>
    <property type="match status" value="1"/>
</dbReference>
<dbReference type="EMBL" id="UHJG01000001">
    <property type="protein sequence ID" value="SUP98684.1"/>
    <property type="molecule type" value="Genomic_DNA"/>
</dbReference>
<dbReference type="EMBL" id="LN681231">
    <property type="protein sequence ID" value="CEK27739.1"/>
    <property type="molecule type" value="Genomic_DNA"/>
</dbReference>
<feature type="transmembrane region" description="Helical" evidence="6">
    <location>
        <begin position="227"/>
        <end position="250"/>
    </location>
</feature>
<name>A0A0A8VII3_YERRU</name>
<keyword evidence="5 6" id="KW-0472">Membrane</keyword>
<dbReference type="PANTHER" id="PTHR42718:SF9">
    <property type="entry name" value="MAJOR FACILITATOR SUPERFAMILY MULTIDRUG TRANSPORTER MFSC"/>
    <property type="match status" value="1"/>
</dbReference>
<evidence type="ECO:0000313" key="8">
    <source>
        <dbReference type="EMBL" id="CEK27739.1"/>
    </source>
</evidence>
<dbReference type="Pfam" id="PF07690">
    <property type="entry name" value="MFS_1"/>
    <property type="match status" value="1"/>
</dbReference>
<evidence type="ECO:0000256" key="2">
    <source>
        <dbReference type="ARBA" id="ARBA00022448"/>
    </source>
</evidence>
<dbReference type="GO" id="GO:0022857">
    <property type="term" value="F:transmembrane transporter activity"/>
    <property type="evidence" value="ECO:0007669"/>
    <property type="project" value="InterPro"/>
</dbReference>
<feature type="transmembrane region" description="Helical" evidence="6">
    <location>
        <begin position="293"/>
        <end position="319"/>
    </location>
</feature>
<evidence type="ECO:0000256" key="6">
    <source>
        <dbReference type="SAM" id="Phobius"/>
    </source>
</evidence>
<feature type="transmembrane region" description="Helical" evidence="6">
    <location>
        <begin position="137"/>
        <end position="157"/>
    </location>
</feature>
<evidence type="ECO:0000256" key="4">
    <source>
        <dbReference type="ARBA" id="ARBA00022989"/>
    </source>
</evidence>
<feature type="transmembrane region" description="Helical" evidence="6">
    <location>
        <begin position="110"/>
        <end position="131"/>
    </location>
</feature>
<keyword evidence="3 6" id="KW-0812">Transmembrane</keyword>
<dbReference type="Gene3D" id="1.20.1250.20">
    <property type="entry name" value="MFS general substrate transporter like domains"/>
    <property type="match status" value="1"/>
</dbReference>
<dbReference type="STRING" id="29486.UGYR_02650"/>
<evidence type="ECO:0000313" key="10">
    <source>
        <dbReference type="Proteomes" id="UP000255169"/>
    </source>
</evidence>
<feature type="transmembrane region" description="Helical" evidence="6">
    <location>
        <begin position="169"/>
        <end position="189"/>
    </location>
</feature>
<proteinExistence type="predicted"/>
<feature type="transmembrane region" description="Helical" evidence="6">
    <location>
        <begin position="331"/>
        <end position="352"/>
    </location>
</feature>
<dbReference type="PANTHER" id="PTHR42718">
    <property type="entry name" value="MAJOR FACILITATOR SUPERFAMILY MULTIDRUG TRANSPORTER MFSC"/>
    <property type="match status" value="1"/>
</dbReference>
<dbReference type="FunFam" id="1.20.1720.10:FF:000011">
    <property type="entry name" value="Transporter, major facilitator family"/>
    <property type="match status" value="1"/>
</dbReference>
<dbReference type="GO" id="GO:0016020">
    <property type="term" value="C:membrane"/>
    <property type="evidence" value="ECO:0007669"/>
    <property type="project" value="UniProtKB-SubCell"/>
</dbReference>
<sequence>MQSAAIAVSITILAYSIIFSDEISMTPSQPDGLPVPQRYAAILVIALGITIAVLDGTIANVALPTIARDLNASPADSIWIVNAYQLAITISLLSLASLGDIIGYRRVYQAGLLIFSLTSLFCALSDSLWTLTTARVLQGFGAAALMSVNTALIRIIYPRAQLGRGIGINSLIVAFSAAAGPTIAAAVLSVASWQWLFAINVPIGLLAWCLGMKYLPANVAKSNGNKFDVTSCLMNALTFGLLIIAISGFAQGQSPTLIAGEIILLLVIGFFFVRRQLHQAFPLLPVDLLRIPIFALSVGTSICSFIAQMLAMVSLPFFLQNVLGRDEVATGLLLTPWPLATVVTAPIAGRLVERYQAGLLGGIGLAIFASGLFLLALLPSHPSDFDIVWRMMLCGIGFGLFQSPNNHTIISAAPPNRSGGASGMLGTSRLLGQTSGAALVALMFHQFADNATYASLLLAGAFATLAALVSLLRISSKAKSPTGIK</sequence>
<keyword evidence="2" id="KW-0813">Transport</keyword>
<evidence type="ECO:0000313" key="9">
    <source>
        <dbReference type="EMBL" id="SUP98684.1"/>
    </source>
</evidence>
<protein>
    <submittedName>
        <fullName evidence="8 9">Transport protein</fullName>
    </submittedName>
</protein>
<accession>A0A0A8VII3</accession>
<dbReference type="InterPro" id="IPR011701">
    <property type="entry name" value="MFS"/>
</dbReference>
<dbReference type="InterPro" id="IPR020846">
    <property type="entry name" value="MFS_dom"/>
</dbReference>
<evidence type="ECO:0000256" key="1">
    <source>
        <dbReference type="ARBA" id="ARBA00004141"/>
    </source>
</evidence>
<feature type="transmembrane region" description="Helical" evidence="6">
    <location>
        <begin position="78"/>
        <end position="98"/>
    </location>
</feature>
<comment type="subcellular location">
    <subcellularLocation>
        <location evidence="1">Membrane</location>
        <topology evidence="1">Multi-pass membrane protein</topology>
    </subcellularLocation>
</comment>
<feature type="transmembrane region" description="Helical" evidence="6">
    <location>
        <begin position="453"/>
        <end position="472"/>
    </location>
</feature>
<keyword evidence="10" id="KW-1185">Reference proteome</keyword>
<evidence type="ECO:0000256" key="5">
    <source>
        <dbReference type="ARBA" id="ARBA00023136"/>
    </source>
</evidence>
<dbReference type="CDD" id="cd17321">
    <property type="entry name" value="MFS_MMR_MDR_like"/>
    <property type="match status" value="1"/>
</dbReference>
<dbReference type="AlphaFoldDB" id="A0A0A8VII3"/>
<feature type="transmembrane region" description="Helical" evidence="6">
    <location>
        <begin position="195"/>
        <end position="215"/>
    </location>
</feature>
<evidence type="ECO:0000259" key="7">
    <source>
        <dbReference type="PROSITE" id="PS50850"/>
    </source>
</evidence>
<dbReference type="PRINTS" id="PR01036">
    <property type="entry name" value="TCRTETB"/>
</dbReference>
<dbReference type="SUPFAM" id="SSF103473">
    <property type="entry name" value="MFS general substrate transporter"/>
    <property type="match status" value="1"/>
</dbReference>
<reference evidence="9 10" key="2">
    <citation type="submission" date="2018-06" db="EMBL/GenBank/DDBJ databases">
        <authorList>
            <consortium name="Pathogen Informatics"/>
            <person name="Doyle S."/>
        </authorList>
    </citation>
    <scope>NUCLEOTIDE SEQUENCE [LARGE SCALE GENOMIC DNA]</scope>
    <source>
        <strain evidence="9 10">NCTC10476</strain>
    </source>
</reference>
<dbReference type="InterPro" id="IPR036259">
    <property type="entry name" value="MFS_trans_sf"/>
</dbReference>
<dbReference type="FunFam" id="1.20.1250.20:FF:000168">
    <property type="entry name" value="Transporter, major facilitator family"/>
    <property type="match status" value="1"/>
</dbReference>
<gene>
    <name evidence="9" type="primary">stp</name>
    <name evidence="8" type="ORF">CSF007_9945</name>
    <name evidence="9" type="ORF">NCTC10476_00165</name>
</gene>
<reference evidence="8" key="1">
    <citation type="journal article" date="2015" name="Genome Announc.">
        <title>Complete Genome Sequence of Yersinia ruckeri Strain CSF007-82, Etiologic Agent of Red Mouth Disease in Salmonid Fish.</title>
        <authorList>
            <person name="Nelson M.C."/>
            <person name="LaPatra S.E."/>
            <person name="Welch T.J."/>
            <person name="Graf J."/>
        </authorList>
    </citation>
    <scope>NUCLEOTIDE SEQUENCE</scope>
    <source>
        <strain evidence="8">CSF007-82</strain>
    </source>
</reference>
<dbReference type="Proteomes" id="UP000255169">
    <property type="component" value="Unassembled WGS sequence"/>
</dbReference>
<feature type="transmembrane region" description="Helical" evidence="6">
    <location>
        <begin position="256"/>
        <end position="273"/>
    </location>
</feature>
<feature type="transmembrane region" description="Helical" evidence="6">
    <location>
        <begin position="359"/>
        <end position="381"/>
    </location>
</feature>
<feature type="domain" description="Major facilitator superfamily (MFS) profile" evidence="7">
    <location>
        <begin position="41"/>
        <end position="478"/>
    </location>
</feature>
<evidence type="ECO:0000256" key="3">
    <source>
        <dbReference type="ARBA" id="ARBA00022692"/>
    </source>
</evidence>
<organism evidence="8">
    <name type="scientific">Yersinia ruckeri</name>
    <dbReference type="NCBI Taxonomy" id="29486"/>
    <lineage>
        <taxon>Bacteria</taxon>
        <taxon>Pseudomonadati</taxon>
        <taxon>Pseudomonadota</taxon>
        <taxon>Gammaproteobacteria</taxon>
        <taxon>Enterobacterales</taxon>
        <taxon>Yersiniaceae</taxon>
        <taxon>Yersinia</taxon>
    </lineage>
</organism>
<feature type="transmembrane region" description="Helical" evidence="6">
    <location>
        <begin position="39"/>
        <end position="58"/>
    </location>
</feature>
<keyword evidence="4 6" id="KW-1133">Transmembrane helix</keyword>
<dbReference type="Gene3D" id="1.20.1720.10">
    <property type="entry name" value="Multidrug resistance protein D"/>
    <property type="match status" value="1"/>
</dbReference>
<feature type="transmembrane region" description="Helical" evidence="6">
    <location>
        <begin position="6"/>
        <end position="27"/>
    </location>
</feature>